<dbReference type="AlphaFoldDB" id="A0A9P5EYY4"/>
<dbReference type="Proteomes" id="UP000711996">
    <property type="component" value="Unassembled WGS sequence"/>
</dbReference>
<accession>A0A9P5EYY4</accession>
<organism evidence="2 3">
    <name type="scientific">Colletotrichum siamense</name>
    <name type="common">Anthracnose fungus</name>
    <dbReference type="NCBI Taxonomy" id="690259"/>
    <lineage>
        <taxon>Eukaryota</taxon>
        <taxon>Fungi</taxon>
        <taxon>Dikarya</taxon>
        <taxon>Ascomycota</taxon>
        <taxon>Pezizomycotina</taxon>
        <taxon>Sordariomycetes</taxon>
        <taxon>Hypocreomycetidae</taxon>
        <taxon>Glomerellales</taxon>
        <taxon>Glomerellaceae</taxon>
        <taxon>Colletotrichum</taxon>
        <taxon>Colletotrichum gloeosporioides species complex</taxon>
    </lineage>
</organism>
<feature type="compositionally biased region" description="Low complexity" evidence="1">
    <location>
        <begin position="83"/>
        <end position="96"/>
    </location>
</feature>
<comment type="caution">
    <text evidence="2">The sequence shown here is derived from an EMBL/GenBank/DDBJ whole genome shotgun (WGS) entry which is preliminary data.</text>
</comment>
<feature type="region of interest" description="Disordered" evidence="1">
    <location>
        <begin position="1"/>
        <end position="119"/>
    </location>
</feature>
<feature type="compositionally biased region" description="Low complexity" evidence="1">
    <location>
        <begin position="43"/>
        <end position="63"/>
    </location>
</feature>
<dbReference type="EMBL" id="QPMT01000008">
    <property type="protein sequence ID" value="KAF4862463.1"/>
    <property type="molecule type" value="Genomic_DNA"/>
</dbReference>
<proteinExistence type="predicted"/>
<protein>
    <submittedName>
        <fullName evidence="2">Uncharacterized protein</fullName>
    </submittedName>
</protein>
<name>A0A9P5EYY4_COLSI</name>
<evidence type="ECO:0000313" key="3">
    <source>
        <dbReference type="Proteomes" id="UP000711996"/>
    </source>
</evidence>
<feature type="compositionally biased region" description="Basic residues" evidence="1">
    <location>
        <begin position="28"/>
        <end position="42"/>
    </location>
</feature>
<feature type="compositionally biased region" description="Low complexity" evidence="1">
    <location>
        <begin position="1"/>
        <end position="14"/>
    </location>
</feature>
<gene>
    <name evidence="2" type="ORF">CGCSCA2_v003533</name>
</gene>
<keyword evidence="3" id="KW-1185">Reference proteome</keyword>
<reference evidence="2" key="1">
    <citation type="submission" date="2019-06" db="EMBL/GenBank/DDBJ databases">
        <authorList>
            <person name="Gan P."/>
            <person name="Shirasu K."/>
        </authorList>
    </citation>
    <scope>NUCLEOTIDE SEQUENCE [LARGE SCALE GENOMIC DNA]</scope>
    <source>
        <strain evidence="2">CAD2</strain>
    </source>
</reference>
<evidence type="ECO:0000256" key="1">
    <source>
        <dbReference type="SAM" id="MobiDB-lite"/>
    </source>
</evidence>
<sequence>MLATSPSPSKSVPKTLWQTTPLISRPEPRRRRTPRPPVRRQRVPQLRAMPTPTRRRLPTTTPELLPPPRRITATQTPARLQRRTTAMRTQRRTTATRTRRRTTATPLPRPPPTPRSSPVWLAPTARVLDLATPRDSALSTERPRRLLASAVSRLRRRTSVGSPTLLI</sequence>
<evidence type="ECO:0000313" key="2">
    <source>
        <dbReference type="EMBL" id="KAF4862463.1"/>
    </source>
</evidence>